<keyword evidence="1" id="KW-1133">Transmembrane helix</keyword>
<dbReference type="InterPro" id="IPR025373">
    <property type="entry name" value="DUF4363"/>
</dbReference>
<comment type="caution">
    <text evidence="2">The sequence shown here is derived from an EMBL/GenBank/DDBJ whole genome shotgun (WGS) entry which is preliminary data.</text>
</comment>
<gene>
    <name evidence="2" type="ORF">AB8U03_03425</name>
</gene>
<evidence type="ECO:0000313" key="2">
    <source>
        <dbReference type="EMBL" id="MEY7999259.1"/>
    </source>
</evidence>
<sequence length="126" mass="14791">MKSIIISFSIFVVMVFCIIFSVNYLNTICTKLENSNIQIEKSIQSNSWDEAYKNSQNFMADWKKYSSNLSIFSNHDEIEDINNESWKLIHHINHKNSEESLSSTNVIQNSLNHILEMQRLNIQNLF</sequence>
<protein>
    <submittedName>
        <fullName evidence="2">DUF4363 family protein</fullName>
    </submittedName>
</protein>
<evidence type="ECO:0000256" key="1">
    <source>
        <dbReference type="SAM" id="Phobius"/>
    </source>
</evidence>
<dbReference type="RefSeq" id="WP_369703146.1">
    <property type="nucleotide sequence ID" value="NZ_JBGEWD010000002.1"/>
</dbReference>
<name>A0ABV4BKE4_9CLOT</name>
<keyword evidence="3" id="KW-1185">Reference proteome</keyword>
<dbReference type="Proteomes" id="UP001564657">
    <property type="component" value="Unassembled WGS sequence"/>
</dbReference>
<organism evidence="2 3">
    <name type="scientific">Clostridium moutaii</name>
    <dbReference type="NCBI Taxonomy" id="3240932"/>
    <lineage>
        <taxon>Bacteria</taxon>
        <taxon>Bacillati</taxon>
        <taxon>Bacillota</taxon>
        <taxon>Clostridia</taxon>
        <taxon>Eubacteriales</taxon>
        <taxon>Clostridiaceae</taxon>
        <taxon>Clostridium</taxon>
    </lineage>
</organism>
<dbReference type="EMBL" id="JBGEWD010000002">
    <property type="protein sequence ID" value="MEY7999259.1"/>
    <property type="molecule type" value="Genomic_DNA"/>
</dbReference>
<proteinExistence type="predicted"/>
<keyword evidence="1" id="KW-0472">Membrane</keyword>
<dbReference type="Pfam" id="PF14276">
    <property type="entry name" value="DUF4363"/>
    <property type="match status" value="1"/>
</dbReference>
<reference evidence="2 3" key="1">
    <citation type="submission" date="2024-08" db="EMBL/GenBank/DDBJ databases">
        <title>Clostridium lapicellarii sp. nov., and Clostridium renhuaiense sp. nov., two species isolated from the mud in a fermentation cellar used for producing sauce-flavour Chinese liquors.</title>
        <authorList>
            <person name="Yang F."/>
            <person name="Wang H."/>
            <person name="Chen L.Q."/>
            <person name="Zhou N."/>
            <person name="Lu J.J."/>
            <person name="Pu X.X."/>
            <person name="Wan B."/>
            <person name="Wang L."/>
            <person name="Liu S.J."/>
        </authorList>
    </citation>
    <scope>NUCLEOTIDE SEQUENCE [LARGE SCALE GENOMIC DNA]</scope>
    <source>
        <strain evidence="2 3">MT-5</strain>
    </source>
</reference>
<accession>A0ABV4BKE4</accession>
<feature type="transmembrane region" description="Helical" evidence="1">
    <location>
        <begin position="6"/>
        <end position="25"/>
    </location>
</feature>
<keyword evidence="1" id="KW-0812">Transmembrane</keyword>
<evidence type="ECO:0000313" key="3">
    <source>
        <dbReference type="Proteomes" id="UP001564657"/>
    </source>
</evidence>